<accession>A0AAD2HHF4</accession>
<keyword evidence="4" id="KW-1185">Reference proteome</keyword>
<name>A0AAD2HHF4_9AGAR</name>
<comment type="similarity">
    <text evidence="1">Belongs to the peptidase S12 family.</text>
</comment>
<evidence type="ECO:0000313" key="3">
    <source>
        <dbReference type="EMBL" id="CAK5276749.1"/>
    </source>
</evidence>
<feature type="domain" description="Beta-lactamase-related" evidence="2">
    <location>
        <begin position="111"/>
        <end position="473"/>
    </location>
</feature>
<dbReference type="PANTHER" id="PTHR46825:SF15">
    <property type="entry name" value="BETA-LACTAMASE-RELATED DOMAIN-CONTAINING PROTEIN"/>
    <property type="match status" value="1"/>
</dbReference>
<dbReference type="Proteomes" id="UP001295794">
    <property type="component" value="Unassembled WGS sequence"/>
</dbReference>
<dbReference type="EMBL" id="CAVNYO010000412">
    <property type="protein sequence ID" value="CAK5276749.1"/>
    <property type="molecule type" value="Genomic_DNA"/>
</dbReference>
<sequence length="666" mass="72187">MPTASPSNRHSRLHAQPWPCGADGDPAALALAGLFHGSHLRTGTKCCAQGVQVLKHSGTLVGSPMRCTLSTAIVLLLSRFSGAASAQAGAFLDARVDAIITGMLRDFNTPGGAGIAVVHKAADGQWVMESKGYGNATAAGQGATQDTLFPIGSNSKLFDAIATGLLISNETLSPRVSWDSKIASLIPEWKLWDPVATRESTIVDLMSHRTGLPRHDFMVAPSDSVLSVIKRLRYLRPSAGFRETWQYSNLMYIVLSHLSTVLTGLPYEKYVSDNIFAPLGMSSTTYTFNDTIKNGKQVAEGLARDGANLTRDPFDLGTVRLLDFWDTYSHGKFQALRCELMLRCATVFSGDGGVISSASDMAIWLRALLEGGLNQAQAPVIPSDVIDKVAEGVTVIPDQGYPEISPIVYGGGQSRGSYRGFDRVYRGGRYPGSGTECTHGSLQHDGSVPGFNSIVSRLPWQEFGVAVMTNDDSLGSLIAEAIKFRLIDEFLQLKPVDWTSRYRNAIASSLPPPATPRSKHPKLPSVPFTSLAGKYSNPGYYEVDFCLFLDSTQTGQSCKDLAARYPEEIDPAIPTLVADFKVVADTFIRFQHFSGEVWNVSALQVERASVPKEQWIYRLDGLVFEFDGDRGFAALGGFWGAGLGVPDPVGKTAQERAEVWFAKVRK</sequence>
<proteinExistence type="inferred from homology"/>
<organism evidence="3 4">
    <name type="scientific">Mycena citricolor</name>
    <dbReference type="NCBI Taxonomy" id="2018698"/>
    <lineage>
        <taxon>Eukaryota</taxon>
        <taxon>Fungi</taxon>
        <taxon>Dikarya</taxon>
        <taxon>Basidiomycota</taxon>
        <taxon>Agaricomycotina</taxon>
        <taxon>Agaricomycetes</taxon>
        <taxon>Agaricomycetidae</taxon>
        <taxon>Agaricales</taxon>
        <taxon>Marasmiineae</taxon>
        <taxon>Mycenaceae</taxon>
        <taxon>Mycena</taxon>
    </lineage>
</organism>
<dbReference type="Gene3D" id="3.40.710.10">
    <property type="entry name" value="DD-peptidase/beta-lactamase superfamily"/>
    <property type="match status" value="1"/>
</dbReference>
<comment type="caution">
    <text evidence="3">The sequence shown here is derived from an EMBL/GenBank/DDBJ whole genome shotgun (WGS) entry which is preliminary data.</text>
</comment>
<dbReference type="AlphaFoldDB" id="A0AAD2HHF4"/>
<protein>
    <recommendedName>
        <fullName evidence="2">Beta-lactamase-related domain-containing protein</fullName>
    </recommendedName>
</protein>
<dbReference type="InterPro" id="IPR001466">
    <property type="entry name" value="Beta-lactam-related"/>
</dbReference>
<dbReference type="SUPFAM" id="SSF56601">
    <property type="entry name" value="beta-lactamase/transpeptidase-like"/>
    <property type="match status" value="1"/>
</dbReference>
<evidence type="ECO:0000259" key="2">
    <source>
        <dbReference type="Pfam" id="PF00144"/>
    </source>
</evidence>
<dbReference type="PANTHER" id="PTHR46825">
    <property type="entry name" value="D-ALANYL-D-ALANINE-CARBOXYPEPTIDASE/ENDOPEPTIDASE AMPH"/>
    <property type="match status" value="1"/>
</dbReference>
<gene>
    <name evidence="3" type="ORF">MYCIT1_LOCUS25267</name>
</gene>
<reference evidence="3" key="1">
    <citation type="submission" date="2023-11" db="EMBL/GenBank/DDBJ databases">
        <authorList>
            <person name="De Vega J J."/>
            <person name="De Vega J J."/>
        </authorList>
    </citation>
    <scope>NUCLEOTIDE SEQUENCE</scope>
</reference>
<dbReference type="InterPro" id="IPR050491">
    <property type="entry name" value="AmpC-like"/>
</dbReference>
<evidence type="ECO:0000313" key="4">
    <source>
        <dbReference type="Proteomes" id="UP001295794"/>
    </source>
</evidence>
<dbReference type="InterPro" id="IPR012338">
    <property type="entry name" value="Beta-lactam/transpept-like"/>
</dbReference>
<dbReference type="Pfam" id="PF00144">
    <property type="entry name" value="Beta-lactamase"/>
    <property type="match status" value="1"/>
</dbReference>
<evidence type="ECO:0000256" key="1">
    <source>
        <dbReference type="ARBA" id="ARBA00038215"/>
    </source>
</evidence>